<accession>A0A7Y9PI06</accession>
<dbReference type="EMBL" id="JACCCW010000002">
    <property type="protein sequence ID" value="NYF80269.1"/>
    <property type="molecule type" value="Genomic_DNA"/>
</dbReference>
<proteinExistence type="predicted"/>
<evidence type="ECO:0000313" key="2">
    <source>
        <dbReference type="Proteomes" id="UP000589520"/>
    </source>
</evidence>
<dbReference type="Proteomes" id="UP000589520">
    <property type="component" value="Unassembled WGS sequence"/>
</dbReference>
<dbReference type="AlphaFoldDB" id="A0A7Y9PI06"/>
<reference evidence="1 2" key="1">
    <citation type="submission" date="2020-07" db="EMBL/GenBank/DDBJ databases">
        <title>Genomic Encyclopedia of Type Strains, Phase IV (KMG-V): Genome sequencing to study the core and pangenomes of soil and plant-associated prokaryotes.</title>
        <authorList>
            <person name="Whitman W."/>
        </authorList>
    </citation>
    <scope>NUCLEOTIDE SEQUENCE [LARGE SCALE GENOMIC DNA]</scope>
    <source>
        <strain evidence="1 2">X4EP2</strain>
    </source>
</reference>
<gene>
    <name evidence="1" type="ORF">HDF17_002589</name>
</gene>
<name>A0A7Y9PI06_9BACT</name>
<protein>
    <submittedName>
        <fullName evidence="1">Uncharacterized protein</fullName>
    </submittedName>
</protein>
<sequence length="51" mass="5807">MTHETEVLKRWKFAEGLFNAMGLKNLEPVVDETDKMEMADMVGIIPAPCLR</sequence>
<organism evidence="1 2">
    <name type="scientific">Granulicella arctica</name>
    <dbReference type="NCBI Taxonomy" id="940613"/>
    <lineage>
        <taxon>Bacteria</taxon>
        <taxon>Pseudomonadati</taxon>
        <taxon>Acidobacteriota</taxon>
        <taxon>Terriglobia</taxon>
        <taxon>Terriglobales</taxon>
        <taxon>Acidobacteriaceae</taxon>
        <taxon>Granulicella</taxon>
    </lineage>
</organism>
<evidence type="ECO:0000313" key="1">
    <source>
        <dbReference type="EMBL" id="NYF80269.1"/>
    </source>
</evidence>
<keyword evidence="2" id="KW-1185">Reference proteome</keyword>
<comment type="caution">
    <text evidence="1">The sequence shown here is derived from an EMBL/GenBank/DDBJ whole genome shotgun (WGS) entry which is preliminary data.</text>
</comment>